<gene>
    <name evidence="1" type="ORF">SMRZ_LOCUS10298</name>
</gene>
<keyword evidence="2" id="KW-1185">Reference proteome</keyword>
<proteinExistence type="predicted"/>
<reference evidence="1 2" key="1">
    <citation type="submission" date="2018-11" db="EMBL/GenBank/DDBJ databases">
        <authorList>
            <consortium name="Pathogen Informatics"/>
        </authorList>
    </citation>
    <scope>NUCLEOTIDE SEQUENCE [LARGE SCALE GENOMIC DNA]</scope>
    <source>
        <strain evidence="1 2">Zambia</strain>
    </source>
</reference>
<evidence type="ECO:0000313" key="1">
    <source>
        <dbReference type="EMBL" id="VDO89752.1"/>
    </source>
</evidence>
<name>A0A3P8D0D5_9TREM</name>
<protein>
    <submittedName>
        <fullName evidence="1">Uncharacterized protein</fullName>
    </submittedName>
</protein>
<dbReference type="Proteomes" id="UP000277204">
    <property type="component" value="Unassembled WGS sequence"/>
</dbReference>
<accession>A0A3P8D0D5</accession>
<dbReference type="EMBL" id="UZAI01005245">
    <property type="protein sequence ID" value="VDO89752.1"/>
    <property type="molecule type" value="Genomic_DNA"/>
</dbReference>
<evidence type="ECO:0000313" key="2">
    <source>
        <dbReference type="Proteomes" id="UP000277204"/>
    </source>
</evidence>
<sequence length="37" mass="3912">MLKTSSDEASTSSGVLGVSFETTFGLNTSNETMIVRN</sequence>
<dbReference type="AlphaFoldDB" id="A0A3P8D0D5"/>
<organism evidence="1 2">
    <name type="scientific">Schistosoma margrebowiei</name>
    <dbReference type="NCBI Taxonomy" id="48269"/>
    <lineage>
        <taxon>Eukaryota</taxon>
        <taxon>Metazoa</taxon>
        <taxon>Spiralia</taxon>
        <taxon>Lophotrochozoa</taxon>
        <taxon>Platyhelminthes</taxon>
        <taxon>Trematoda</taxon>
        <taxon>Digenea</taxon>
        <taxon>Strigeidida</taxon>
        <taxon>Schistosomatoidea</taxon>
        <taxon>Schistosomatidae</taxon>
        <taxon>Schistosoma</taxon>
    </lineage>
</organism>